<dbReference type="InterPro" id="IPR036390">
    <property type="entry name" value="WH_DNA-bd_sf"/>
</dbReference>
<dbReference type="InterPro" id="IPR018490">
    <property type="entry name" value="cNMP-bd_dom_sf"/>
</dbReference>
<dbReference type="EMBL" id="JAPZVP010000015">
    <property type="protein sequence ID" value="MDA1361649.1"/>
    <property type="molecule type" value="Genomic_DNA"/>
</dbReference>
<proteinExistence type="predicted"/>
<name>A0A9X3SSW6_9ACTN</name>
<dbReference type="GO" id="GO:0003700">
    <property type="term" value="F:DNA-binding transcription factor activity"/>
    <property type="evidence" value="ECO:0007669"/>
    <property type="project" value="TreeGrafter"/>
</dbReference>
<dbReference type="InterPro" id="IPR050397">
    <property type="entry name" value="Env_Response_Regulators"/>
</dbReference>
<comment type="caution">
    <text evidence="6">The sequence shown here is derived from an EMBL/GenBank/DDBJ whole genome shotgun (WGS) entry which is preliminary data.</text>
</comment>
<dbReference type="InterPro" id="IPR014710">
    <property type="entry name" value="RmlC-like_jellyroll"/>
</dbReference>
<keyword evidence="1" id="KW-0805">Transcription regulation</keyword>
<dbReference type="InterPro" id="IPR000595">
    <property type="entry name" value="cNMP-bd_dom"/>
</dbReference>
<evidence type="ECO:0000259" key="5">
    <source>
        <dbReference type="PROSITE" id="PS51063"/>
    </source>
</evidence>
<dbReference type="PROSITE" id="PS50042">
    <property type="entry name" value="CNMP_BINDING_3"/>
    <property type="match status" value="1"/>
</dbReference>
<keyword evidence="2" id="KW-0238">DNA-binding</keyword>
<dbReference type="AlphaFoldDB" id="A0A9X3SSW6"/>
<gene>
    <name evidence="6" type="ORF">O1R50_18625</name>
</gene>
<evidence type="ECO:0000313" key="7">
    <source>
        <dbReference type="Proteomes" id="UP001146067"/>
    </source>
</evidence>
<dbReference type="CDD" id="cd00038">
    <property type="entry name" value="CAP_ED"/>
    <property type="match status" value="1"/>
</dbReference>
<feature type="domain" description="HTH crp-type" evidence="5">
    <location>
        <begin position="146"/>
        <end position="215"/>
    </location>
</feature>
<dbReference type="PROSITE" id="PS51063">
    <property type="entry name" value="HTH_CRP_2"/>
    <property type="match status" value="1"/>
</dbReference>
<evidence type="ECO:0000259" key="4">
    <source>
        <dbReference type="PROSITE" id="PS50042"/>
    </source>
</evidence>
<evidence type="ECO:0000256" key="3">
    <source>
        <dbReference type="ARBA" id="ARBA00023163"/>
    </source>
</evidence>
<dbReference type="Pfam" id="PF13545">
    <property type="entry name" value="HTH_Crp_2"/>
    <property type="match status" value="1"/>
</dbReference>
<dbReference type="GO" id="GO:0003677">
    <property type="term" value="F:DNA binding"/>
    <property type="evidence" value="ECO:0007669"/>
    <property type="project" value="UniProtKB-KW"/>
</dbReference>
<accession>A0A9X3SSW6</accession>
<evidence type="ECO:0000313" key="6">
    <source>
        <dbReference type="EMBL" id="MDA1361649.1"/>
    </source>
</evidence>
<organism evidence="6 7">
    <name type="scientific">Glycomyces luteolus</name>
    <dbReference type="NCBI Taxonomy" id="2670330"/>
    <lineage>
        <taxon>Bacteria</taxon>
        <taxon>Bacillati</taxon>
        <taxon>Actinomycetota</taxon>
        <taxon>Actinomycetes</taxon>
        <taxon>Glycomycetales</taxon>
        <taxon>Glycomycetaceae</taxon>
        <taxon>Glycomyces</taxon>
    </lineage>
</organism>
<dbReference type="Pfam" id="PF00027">
    <property type="entry name" value="cNMP_binding"/>
    <property type="match status" value="1"/>
</dbReference>
<protein>
    <submittedName>
        <fullName evidence="6">Crp/Fnr family transcriptional regulator</fullName>
    </submittedName>
</protein>
<evidence type="ECO:0000256" key="2">
    <source>
        <dbReference type="ARBA" id="ARBA00023125"/>
    </source>
</evidence>
<evidence type="ECO:0000256" key="1">
    <source>
        <dbReference type="ARBA" id="ARBA00023015"/>
    </source>
</evidence>
<feature type="domain" description="Cyclic nucleotide-binding" evidence="4">
    <location>
        <begin position="37"/>
        <end position="116"/>
    </location>
</feature>
<keyword evidence="3" id="KW-0804">Transcription</keyword>
<dbReference type="Gene3D" id="2.60.120.10">
    <property type="entry name" value="Jelly Rolls"/>
    <property type="match status" value="1"/>
</dbReference>
<dbReference type="PANTHER" id="PTHR24567">
    <property type="entry name" value="CRP FAMILY TRANSCRIPTIONAL REGULATORY PROTEIN"/>
    <property type="match status" value="1"/>
</dbReference>
<reference evidence="6" key="1">
    <citation type="submission" date="2022-12" db="EMBL/GenBank/DDBJ databases">
        <title>Gycomyces niveus sp.nov.,a novel actinomycete isolated from soil in Shouguan.</title>
        <authorList>
            <person name="Yang X."/>
        </authorList>
    </citation>
    <scope>NUCLEOTIDE SEQUENCE</scope>
    <source>
        <strain evidence="6">NEAU-A15</strain>
    </source>
</reference>
<sequence>MNPTPQHLHSRGFQALVTGAEWNDLVSSGRTTDSAGGARMLQQGDRNPVVYALLKGRVRVVYTEADGNEALIAVRGPGDLVGEYAQRDQGEHMASVWALEDCVVSALTADAFDAFIRRHRLDDPLQRYILGKIRQSGQRIWRASHLQTEQRMALLLLEIVGTAPADAEPTVPMTQAQIASSLGVALSTVTSVLAAWKKSDLIRTVPAPLRVLDVAKLARHANSR</sequence>
<dbReference type="SMART" id="SM00100">
    <property type="entry name" value="cNMP"/>
    <property type="match status" value="1"/>
</dbReference>
<dbReference type="RefSeq" id="WP_270111671.1">
    <property type="nucleotide sequence ID" value="NZ_JAPZVP010000015.1"/>
</dbReference>
<dbReference type="SMART" id="SM00419">
    <property type="entry name" value="HTH_CRP"/>
    <property type="match status" value="1"/>
</dbReference>
<dbReference type="PANTHER" id="PTHR24567:SF26">
    <property type="entry name" value="REGULATORY PROTEIN YEIL"/>
    <property type="match status" value="1"/>
</dbReference>
<dbReference type="SUPFAM" id="SSF46785">
    <property type="entry name" value="Winged helix' DNA-binding domain"/>
    <property type="match status" value="1"/>
</dbReference>
<dbReference type="GO" id="GO:0005829">
    <property type="term" value="C:cytosol"/>
    <property type="evidence" value="ECO:0007669"/>
    <property type="project" value="TreeGrafter"/>
</dbReference>
<keyword evidence="7" id="KW-1185">Reference proteome</keyword>
<dbReference type="InterPro" id="IPR012318">
    <property type="entry name" value="HTH_CRP"/>
</dbReference>
<dbReference type="SUPFAM" id="SSF51206">
    <property type="entry name" value="cAMP-binding domain-like"/>
    <property type="match status" value="1"/>
</dbReference>
<dbReference type="Proteomes" id="UP001146067">
    <property type="component" value="Unassembled WGS sequence"/>
</dbReference>